<dbReference type="SUPFAM" id="SSF82607">
    <property type="entry name" value="YbaB-like"/>
    <property type="match status" value="1"/>
</dbReference>
<dbReference type="Gene3D" id="3.30.1310.10">
    <property type="entry name" value="Nucleoid-associated protein YbaB-like domain"/>
    <property type="match status" value="1"/>
</dbReference>
<dbReference type="RefSeq" id="WP_264010587.1">
    <property type="nucleotide sequence ID" value="NZ_JACKSJ010000009.1"/>
</dbReference>
<gene>
    <name evidence="2" type="ORF">H7I41_00505</name>
</gene>
<comment type="caution">
    <text evidence="2">The sequence shown here is derived from an EMBL/GenBank/DDBJ whole genome shotgun (WGS) entry which is preliminary data.</text>
</comment>
<proteinExistence type="predicted"/>
<dbReference type="GO" id="GO:0003677">
    <property type="term" value="F:DNA binding"/>
    <property type="evidence" value="ECO:0007669"/>
    <property type="project" value="InterPro"/>
</dbReference>
<reference evidence="2" key="2">
    <citation type="journal article" date="2022" name="BMC Genomics">
        <title>Comparative genome analysis of mycobacteria focusing on tRNA and non-coding RNA.</title>
        <authorList>
            <person name="Behra P.R.K."/>
            <person name="Pettersson B.M.F."/>
            <person name="Ramesh M."/>
            <person name="Das S."/>
            <person name="Dasgupta S."/>
            <person name="Kirsebom L.A."/>
        </authorList>
    </citation>
    <scope>NUCLEOTIDE SEQUENCE</scope>
    <source>
        <strain evidence="2">DSM 44615</strain>
    </source>
</reference>
<dbReference type="AlphaFoldDB" id="A0A9X3BSA7"/>
<evidence type="ECO:0000313" key="3">
    <source>
        <dbReference type="Proteomes" id="UP001140293"/>
    </source>
</evidence>
<reference evidence="2" key="1">
    <citation type="submission" date="2020-07" db="EMBL/GenBank/DDBJ databases">
        <authorList>
            <person name="Pettersson B.M.F."/>
            <person name="Behra P.R.K."/>
            <person name="Ramesh M."/>
            <person name="Das S."/>
            <person name="Dasgupta S."/>
            <person name="Kirsebom L.A."/>
        </authorList>
    </citation>
    <scope>NUCLEOTIDE SEQUENCE</scope>
    <source>
        <strain evidence="2">DSM 44615</strain>
    </source>
</reference>
<feature type="region of interest" description="Disordered" evidence="1">
    <location>
        <begin position="125"/>
        <end position="152"/>
    </location>
</feature>
<dbReference type="InterPro" id="IPR036894">
    <property type="entry name" value="YbaB-like_sf"/>
</dbReference>
<organism evidence="2 3">
    <name type="scientific">[Mycobacterium] manitobense</name>
    <dbReference type="NCBI Taxonomy" id="190147"/>
    <lineage>
        <taxon>Bacteria</taxon>
        <taxon>Bacillati</taxon>
        <taxon>Actinomycetota</taxon>
        <taxon>Actinomycetes</taxon>
        <taxon>Mycobacteriales</taxon>
        <taxon>Mycobacteriaceae</taxon>
        <taxon>Mycolicibacterium</taxon>
    </lineage>
</organism>
<dbReference type="Proteomes" id="UP001140293">
    <property type="component" value="Unassembled WGS sequence"/>
</dbReference>
<accession>A0A9X3BSA7</accession>
<keyword evidence="3" id="KW-1185">Reference proteome</keyword>
<dbReference type="Pfam" id="PF02575">
    <property type="entry name" value="YbaB_DNA_bd"/>
    <property type="match status" value="1"/>
</dbReference>
<evidence type="ECO:0000313" key="2">
    <source>
        <dbReference type="EMBL" id="MCV7168393.1"/>
    </source>
</evidence>
<dbReference type="InterPro" id="IPR004401">
    <property type="entry name" value="YbaB/EbfC"/>
</dbReference>
<sequence>MTNDAARYELAEVLALVEEQLGDLAAVQEKQRAMTACAHEADGAVEVTVDFRGHVREIVVDECYLDEHEFADLGEHLTRAAQAATHDVGRQVTELMVPINHRRMAFPSLSDIVDGAPDFREFLPDWDGLNGAPTPTRTEQDDGDPPFPTLRG</sequence>
<evidence type="ECO:0000256" key="1">
    <source>
        <dbReference type="SAM" id="MobiDB-lite"/>
    </source>
</evidence>
<dbReference type="EMBL" id="JACKSJ010000009">
    <property type="protein sequence ID" value="MCV7168393.1"/>
    <property type="molecule type" value="Genomic_DNA"/>
</dbReference>
<protein>
    <submittedName>
        <fullName evidence="2">YbaB/EbfC family nucleoid-associated protein</fullName>
    </submittedName>
</protein>
<name>A0A9X3BSA7_9MYCO</name>